<keyword evidence="3 4" id="KW-0408">Iron</keyword>
<dbReference type="Pfam" id="PF00034">
    <property type="entry name" value="Cytochrom_C"/>
    <property type="match status" value="1"/>
</dbReference>
<evidence type="ECO:0000256" key="2">
    <source>
        <dbReference type="ARBA" id="ARBA00022723"/>
    </source>
</evidence>
<dbReference type="PANTHER" id="PTHR35008">
    <property type="entry name" value="BLL4482 PROTEIN-RELATED"/>
    <property type="match status" value="1"/>
</dbReference>
<evidence type="ECO:0000256" key="5">
    <source>
        <dbReference type="SAM" id="Phobius"/>
    </source>
</evidence>
<keyword evidence="1 4" id="KW-0349">Heme</keyword>
<protein>
    <recommendedName>
        <fullName evidence="6">Cytochrome c domain-containing protein</fullName>
    </recommendedName>
</protein>
<evidence type="ECO:0000256" key="4">
    <source>
        <dbReference type="PROSITE-ProRule" id="PRU00433"/>
    </source>
</evidence>
<evidence type="ECO:0000313" key="8">
    <source>
        <dbReference type="Proteomes" id="UP001374893"/>
    </source>
</evidence>
<dbReference type="InterPro" id="IPR051459">
    <property type="entry name" value="Cytochrome_c-type_DH"/>
</dbReference>
<sequence length="269" mass="28489">MDPSRDNPLIRFTAFWWGIGVISLFFVVLLLTRMVVGGGEGSDPLEEAAAKNRQKVREAVDTAQAAAFETKVVTEGETVQLHPEHVFDYVGKQLVDGAPTKVEDPAQVVPNSPTAIEIANAPAAGDPAAVDALTPPADTEIDPAVIEKGKQAFMVCMACHGMDGKGVPNVGPPLAGSEWVTGPVSNLIRIQMRGLEGPIEVAGQKLTFLAPMAPMGAASSDEDVAAVLTYIRNSFGNTAPPVLVEQVKMLRSEVGKPMLKQEDLIAPEK</sequence>
<keyword evidence="5" id="KW-0472">Membrane</keyword>
<dbReference type="RefSeq" id="WP_338685868.1">
    <property type="nucleotide sequence ID" value="NZ_AP024702.1"/>
</dbReference>
<dbReference type="InterPro" id="IPR009056">
    <property type="entry name" value="Cyt_c-like_dom"/>
</dbReference>
<dbReference type="Gene3D" id="1.10.760.10">
    <property type="entry name" value="Cytochrome c-like domain"/>
    <property type="match status" value="1"/>
</dbReference>
<evidence type="ECO:0000256" key="1">
    <source>
        <dbReference type="ARBA" id="ARBA00022617"/>
    </source>
</evidence>
<feature type="transmembrane region" description="Helical" evidence="5">
    <location>
        <begin position="14"/>
        <end position="32"/>
    </location>
</feature>
<keyword evidence="8" id="KW-1185">Reference proteome</keyword>
<keyword evidence="2 4" id="KW-0479">Metal-binding</keyword>
<dbReference type="PANTHER" id="PTHR35008:SF8">
    <property type="entry name" value="ALCOHOL DEHYDROGENASE CYTOCHROME C SUBUNIT"/>
    <property type="match status" value="1"/>
</dbReference>
<proteinExistence type="predicted"/>
<gene>
    <name evidence="7" type="ORF">HAHE_32340</name>
</gene>
<dbReference type="PROSITE" id="PS51007">
    <property type="entry name" value="CYTC"/>
    <property type="match status" value="1"/>
</dbReference>
<evidence type="ECO:0000256" key="3">
    <source>
        <dbReference type="ARBA" id="ARBA00023004"/>
    </source>
</evidence>
<dbReference type="InterPro" id="IPR036909">
    <property type="entry name" value="Cyt_c-like_dom_sf"/>
</dbReference>
<reference evidence="7 8" key="1">
    <citation type="submission" date="2021-06" db="EMBL/GenBank/DDBJ databases">
        <title>Complete genome of Haloferula helveola possessing various polysaccharide degrading enzymes.</title>
        <authorList>
            <person name="Takami H."/>
            <person name="Huang C."/>
            <person name="Hamasaki K."/>
        </authorList>
    </citation>
    <scope>NUCLEOTIDE SEQUENCE [LARGE SCALE GENOMIC DNA]</scope>
    <source>
        <strain evidence="7 8">CN-1</strain>
    </source>
</reference>
<feature type="domain" description="Cytochrome c" evidence="6">
    <location>
        <begin position="144"/>
        <end position="235"/>
    </location>
</feature>
<organism evidence="7 8">
    <name type="scientific">Haloferula helveola</name>
    <dbReference type="NCBI Taxonomy" id="490095"/>
    <lineage>
        <taxon>Bacteria</taxon>
        <taxon>Pseudomonadati</taxon>
        <taxon>Verrucomicrobiota</taxon>
        <taxon>Verrucomicrobiia</taxon>
        <taxon>Verrucomicrobiales</taxon>
        <taxon>Verrucomicrobiaceae</taxon>
        <taxon>Haloferula</taxon>
    </lineage>
</organism>
<name>A0ABM7RGL1_9BACT</name>
<dbReference type="Proteomes" id="UP001374893">
    <property type="component" value="Chromosome"/>
</dbReference>
<dbReference type="EMBL" id="AP024702">
    <property type="protein sequence ID" value="BCX49326.1"/>
    <property type="molecule type" value="Genomic_DNA"/>
</dbReference>
<accession>A0ABM7RGL1</accession>
<evidence type="ECO:0000259" key="6">
    <source>
        <dbReference type="PROSITE" id="PS51007"/>
    </source>
</evidence>
<keyword evidence="5" id="KW-0812">Transmembrane</keyword>
<evidence type="ECO:0000313" key="7">
    <source>
        <dbReference type="EMBL" id="BCX49326.1"/>
    </source>
</evidence>
<dbReference type="SUPFAM" id="SSF46626">
    <property type="entry name" value="Cytochrome c"/>
    <property type="match status" value="1"/>
</dbReference>
<keyword evidence="5" id="KW-1133">Transmembrane helix</keyword>